<protein>
    <submittedName>
        <fullName evidence="4">DUF4974 domain-containing protein</fullName>
    </submittedName>
</protein>
<dbReference type="InterPro" id="IPR006860">
    <property type="entry name" value="FecR"/>
</dbReference>
<dbReference type="PANTHER" id="PTHR30273:SF2">
    <property type="entry name" value="PROTEIN FECR"/>
    <property type="match status" value="1"/>
</dbReference>
<evidence type="ECO:0000313" key="4">
    <source>
        <dbReference type="EMBL" id="WQD36864.1"/>
    </source>
</evidence>
<dbReference type="PIRSF" id="PIRSF018266">
    <property type="entry name" value="FecR"/>
    <property type="match status" value="1"/>
</dbReference>
<keyword evidence="5" id="KW-1185">Reference proteome</keyword>
<keyword evidence="1" id="KW-0812">Transmembrane</keyword>
<dbReference type="EMBL" id="CP139960">
    <property type="protein sequence ID" value="WQD36864.1"/>
    <property type="molecule type" value="Genomic_DNA"/>
</dbReference>
<accession>A0ABZ0W1S2</accession>
<proteinExistence type="predicted"/>
<feature type="domain" description="FecR protein" evidence="2">
    <location>
        <begin position="142"/>
        <end position="236"/>
    </location>
</feature>
<dbReference type="InterPro" id="IPR012373">
    <property type="entry name" value="Ferrdict_sens_TM"/>
</dbReference>
<feature type="domain" description="Protein FecR C-terminal" evidence="3">
    <location>
        <begin position="298"/>
        <end position="365"/>
    </location>
</feature>
<feature type="transmembrane region" description="Helical" evidence="1">
    <location>
        <begin position="102"/>
        <end position="119"/>
    </location>
</feature>
<sequence>MLYSVEDLVINDSFIAYCMQQDADDRSFWDEYLEQHPDALPVVEEARLLVLGLKYMLQKKQNELSAGDEKSGHALYVPEATVQQLNPVPDTERNNSFKRKRAWAVAMIVLGVMALGIFYQTSRSVNSNEKPIEKIVSTKIPVESKPGELKTLVLPDNSAVTLNMGSTLKIDEGFGTGNRDVYLDGEAFFEVTHNKNLPFVVHVKDYKVKVLGTRFNVKAYKNDRLSETSLIEGSVQIIVNKNGKDEVYKTLEVNQKFTTEADSSTLTAIAKDMGGEVVPLSYYNEKQAVETAWTKELLIFEGQSLDEIKNILERKFGVTITIPDQKVQQYMYSANFTNESIDEILKALQLSYPFSYKKEGNTIIINK</sequence>
<gene>
    <name evidence="4" type="ORF">U0035_14425</name>
</gene>
<dbReference type="Gene3D" id="2.60.120.1440">
    <property type="match status" value="1"/>
</dbReference>
<evidence type="ECO:0000313" key="5">
    <source>
        <dbReference type="Proteomes" id="UP001325680"/>
    </source>
</evidence>
<dbReference type="InterPro" id="IPR032508">
    <property type="entry name" value="FecR_C"/>
</dbReference>
<organism evidence="4 5">
    <name type="scientific">Niabella yanshanensis</name>
    <dbReference type="NCBI Taxonomy" id="577386"/>
    <lineage>
        <taxon>Bacteria</taxon>
        <taxon>Pseudomonadati</taxon>
        <taxon>Bacteroidota</taxon>
        <taxon>Chitinophagia</taxon>
        <taxon>Chitinophagales</taxon>
        <taxon>Chitinophagaceae</taxon>
        <taxon>Niabella</taxon>
    </lineage>
</organism>
<dbReference type="Pfam" id="PF04773">
    <property type="entry name" value="FecR"/>
    <property type="match status" value="1"/>
</dbReference>
<dbReference type="Gene3D" id="3.55.50.30">
    <property type="match status" value="1"/>
</dbReference>
<dbReference type="Pfam" id="PF16344">
    <property type="entry name" value="FecR_C"/>
    <property type="match status" value="1"/>
</dbReference>
<keyword evidence="1" id="KW-1133">Transmembrane helix</keyword>
<reference evidence="4 5" key="1">
    <citation type="submission" date="2023-12" db="EMBL/GenBank/DDBJ databases">
        <title>Genome sequencing and assembly of bacterial species from a model synthetic community.</title>
        <authorList>
            <person name="Hogle S.L."/>
        </authorList>
    </citation>
    <scope>NUCLEOTIDE SEQUENCE [LARGE SCALE GENOMIC DNA]</scope>
    <source>
        <strain evidence="4 5">HAMBI_3031</strain>
    </source>
</reference>
<name>A0ABZ0W1S2_9BACT</name>
<dbReference type="Proteomes" id="UP001325680">
    <property type="component" value="Chromosome"/>
</dbReference>
<dbReference type="PANTHER" id="PTHR30273">
    <property type="entry name" value="PERIPLASMIC SIGNAL SENSOR AND SIGMA FACTOR ACTIVATOR FECR-RELATED"/>
    <property type="match status" value="1"/>
</dbReference>
<keyword evidence="1" id="KW-0472">Membrane</keyword>
<dbReference type="RefSeq" id="WP_114793208.1">
    <property type="nucleotide sequence ID" value="NZ_CP139960.1"/>
</dbReference>
<evidence type="ECO:0000259" key="2">
    <source>
        <dbReference type="Pfam" id="PF04773"/>
    </source>
</evidence>
<evidence type="ECO:0000256" key="1">
    <source>
        <dbReference type="SAM" id="Phobius"/>
    </source>
</evidence>
<evidence type="ECO:0000259" key="3">
    <source>
        <dbReference type="Pfam" id="PF16344"/>
    </source>
</evidence>